<feature type="domain" description="Peptidase S1" evidence="2">
    <location>
        <begin position="1"/>
        <end position="123"/>
    </location>
</feature>
<evidence type="ECO:0000256" key="1">
    <source>
        <dbReference type="ARBA" id="ARBA00023157"/>
    </source>
</evidence>
<evidence type="ECO:0000259" key="2">
    <source>
        <dbReference type="PROSITE" id="PS50240"/>
    </source>
</evidence>
<dbReference type="GO" id="GO:0006508">
    <property type="term" value="P:proteolysis"/>
    <property type="evidence" value="ECO:0007669"/>
    <property type="project" value="InterPro"/>
</dbReference>
<dbReference type="SMART" id="SM00020">
    <property type="entry name" value="Tryp_SPc"/>
    <property type="match status" value="1"/>
</dbReference>
<dbReference type="InterPro" id="IPR043504">
    <property type="entry name" value="Peptidase_S1_PA_chymotrypsin"/>
</dbReference>
<accession>A0A7R9CRR3</accession>
<sequence length="124" mass="13056">MMICVAPCLGIKRVDELGLLQSGGGGVDNLLQVDLPLWTNAQCAQIFDNGRLTDEMVCAGYIAGGKDTCQVIIEQGEEGDSGGALSLEGVQVGVVSWGSVCAEYPGVYARVSRFRNWITSISGV</sequence>
<organism evidence="3">
    <name type="scientific">Timema cristinae</name>
    <name type="common">Walking stick</name>
    <dbReference type="NCBI Taxonomy" id="61476"/>
    <lineage>
        <taxon>Eukaryota</taxon>
        <taxon>Metazoa</taxon>
        <taxon>Ecdysozoa</taxon>
        <taxon>Arthropoda</taxon>
        <taxon>Hexapoda</taxon>
        <taxon>Insecta</taxon>
        <taxon>Pterygota</taxon>
        <taxon>Neoptera</taxon>
        <taxon>Polyneoptera</taxon>
        <taxon>Phasmatodea</taxon>
        <taxon>Timematodea</taxon>
        <taxon>Timematoidea</taxon>
        <taxon>Timematidae</taxon>
        <taxon>Timema</taxon>
    </lineage>
</organism>
<evidence type="ECO:0000313" key="3">
    <source>
        <dbReference type="EMBL" id="CAD7400253.1"/>
    </source>
</evidence>
<reference evidence="3" key="1">
    <citation type="submission" date="2020-11" db="EMBL/GenBank/DDBJ databases">
        <authorList>
            <person name="Tran Van P."/>
        </authorList>
    </citation>
    <scope>NUCLEOTIDE SEQUENCE</scope>
</reference>
<dbReference type="Gene3D" id="2.40.10.10">
    <property type="entry name" value="Trypsin-like serine proteases"/>
    <property type="match status" value="1"/>
</dbReference>
<gene>
    <name evidence="3" type="ORF">TCEB3V08_LOCUS5422</name>
</gene>
<protein>
    <recommendedName>
        <fullName evidence="2">Peptidase S1 domain-containing protein</fullName>
    </recommendedName>
</protein>
<keyword evidence="1" id="KW-1015">Disulfide bond</keyword>
<proteinExistence type="predicted"/>
<dbReference type="PANTHER" id="PTHR24252:SF7">
    <property type="entry name" value="HYALIN"/>
    <property type="match status" value="1"/>
</dbReference>
<dbReference type="Pfam" id="PF00089">
    <property type="entry name" value="Trypsin"/>
    <property type="match status" value="1"/>
</dbReference>
<dbReference type="PANTHER" id="PTHR24252">
    <property type="entry name" value="ACROSIN-RELATED"/>
    <property type="match status" value="1"/>
</dbReference>
<dbReference type="InterPro" id="IPR001254">
    <property type="entry name" value="Trypsin_dom"/>
</dbReference>
<dbReference type="SUPFAM" id="SSF50494">
    <property type="entry name" value="Trypsin-like serine proteases"/>
    <property type="match status" value="1"/>
</dbReference>
<dbReference type="AlphaFoldDB" id="A0A7R9CRR3"/>
<dbReference type="PROSITE" id="PS50240">
    <property type="entry name" value="TRYPSIN_DOM"/>
    <property type="match status" value="1"/>
</dbReference>
<dbReference type="GO" id="GO:0004252">
    <property type="term" value="F:serine-type endopeptidase activity"/>
    <property type="evidence" value="ECO:0007669"/>
    <property type="project" value="InterPro"/>
</dbReference>
<dbReference type="EMBL" id="OC318025">
    <property type="protein sequence ID" value="CAD7400253.1"/>
    <property type="molecule type" value="Genomic_DNA"/>
</dbReference>
<name>A0A7R9CRR3_TIMCR</name>
<dbReference type="InterPro" id="IPR009003">
    <property type="entry name" value="Peptidase_S1_PA"/>
</dbReference>